<organism evidence="1 2">
    <name type="scientific">Trichinella papuae</name>
    <dbReference type="NCBI Taxonomy" id="268474"/>
    <lineage>
        <taxon>Eukaryota</taxon>
        <taxon>Metazoa</taxon>
        <taxon>Ecdysozoa</taxon>
        <taxon>Nematoda</taxon>
        <taxon>Enoplea</taxon>
        <taxon>Dorylaimia</taxon>
        <taxon>Trichinellida</taxon>
        <taxon>Trichinellidae</taxon>
        <taxon>Trichinella</taxon>
    </lineage>
</organism>
<name>A0A0V1MNX3_9BILA</name>
<evidence type="ECO:0000313" key="2">
    <source>
        <dbReference type="Proteomes" id="UP000054843"/>
    </source>
</evidence>
<dbReference type="AlphaFoldDB" id="A0A0V1MNX3"/>
<keyword evidence="2" id="KW-1185">Reference proteome</keyword>
<gene>
    <name evidence="1" type="ORF">T10_10875</name>
</gene>
<sequence>MQMPDQRLKSENYTPAKQKMIRLSKSFTFSAIIFLTATKKNNFIMVENRGMMTSEVHKSRFITVEMNDCEAEYVKVEKLFDQRF</sequence>
<comment type="caution">
    <text evidence="1">The sequence shown here is derived from an EMBL/GenBank/DDBJ whole genome shotgun (WGS) entry which is preliminary data.</text>
</comment>
<reference evidence="1 2" key="1">
    <citation type="submission" date="2015-01" db="EMBL/GenBank/DDBJ databases">
        <title>Evolution of Trichinella species and genotypes.</title>
        <authorList>
            <person name="Korhonen P.K."/>
            <person name="Edoardo P."/>
            <person name="Giuseppe L.R."/>
            <person name="Gasser R.B."/>
        </authorList>
    </citation>
    <scope>NUCLEOTIDE SEQUENCE [LARGE SCALE GENOMIC DNA]</scope>
    <source>
        <strain evidence="1">ISS1980</strain>
    </source>
</reference>
<dbReference type="EMBL" id="JYDO01000066">
    <property type="protein sequence ID" value="KRZ73221.1"/>
    <property type="molecule type" value="Genomic_DNA"/>
</dbReference>
<accession>A0A0V1MNX3</accession>
<dbReference type="Proteomes" id="UP000054843">
    <property type="component" value="Unassembled WGS sequence"/>
</dbReference>
<evidence type="ECO:0000313" key="1">
    <source>
        <dbReference type="EMBL" id="KRZ73221.1"/>
    </source>
</evidence>
<proteinExistence type="predicted"/>
<dbReference type="OrthoDB" id="10563598at2759"/>
<protein>
    <submittedName>
        <fullName evidence="1">Uncharacterized protein</fullName>
    </submittedName>
</protein>